<dbReference type="OrthoDB" id="26719at2759"/>
<dbReference type="GO" id="GO:0005829">
    <property type="term" value="C:cytosol"/>
    <property type="evidence" value="ECO:0007669"/>
    <property type="project" value="TreeGrafter"/>
</dbReference>
<evidence type="ECO:0000259" key="4">
    <source>
        <dbReference type="Pfam" id="PF22624"/>
    </source>
</evidence>
<dbReference type="Pfam" id="PF22624">
    <property type="entry name" value="AASDHPPT_N"/>
    <property type="match status" value="1"/>
</dbReference>
<feature type="domain" description="4'-phosphopantetheinyl transferase" evidence="3">
    <location>
        <begin position="113"/>
        <end position="192"/>
    </location>
</feature>
<evidence type="ECO:0000313" key="6">
    <source>
        <dbReference type="Proteomes" id="UP000053477"/>
    </source>
</evidence>
<dbReference type="InterPro" id="IPR050559">
    <property type="entry name" value="P-Pant_transferase_sf"/>
</dbReference>
<keyword evidence="2" id="KW-0808">Transferase</keyword>
<dbReference type="EMBL" id="KQ085926">
    <property type="protein sequence ID" value="KLO15657.1"/>
    <property type="molecule type" value="Genomic_DNA"/>
</dbReference>
<dbReference type="AlphaFoldDB" id="A0A0H2RVL9"/>
<evidence type="ECO:0000256" key="1">
    <source>
        <dbReference type="ARBA" id="ARBA00013172"/>
    </source>
</evidence>
<keyword evidence="6" id="KW-1185">Reference proteome</keyword>
<feature type="domain" description="4'-phosphopantetheinyl transferase N-terminal" evidence="4">
    <location>
        <begin position="5"/>
        <end position="87"/>
    </location>
</feature>
<dbReference type="Proteomes" id="UP000053477">
    <property type="component" value="Unassembled WGS sequence"/>
</dbReference>
<dbReference type="Pfam" id="PF01648">
    <property type="entry name" value="ACPS"/>
    <property type="match status" value="1"/>
</dbReference>
<name>A0A0H2RVL9_9AGAM</name>
<gene>
    <name evidence="5" type="ORF">SCHPADRAFT_812906</name>
</gene>
<dbReference type="FunCoup" id="A0A0H2RVL9">
    <property type="interactions" value="325"/>
</dbReference>
<feature type="non-terminal residue" evidence="5">
    <location>
        <position position="209"/>
    </location>
</feature>
<dbReference type="PANTHER" id="PTHR12215">
    <property type="entry name" value="PHOSPHOPANTETHEINE TRANSFERASE"/>
    <property type="match status" value="1"/>
</dbReference>
<dbReference type="GO" id="GO:0019878">
    <property type="term" value="P:lysine biosynthetic process via aminoadipic acid"/>
    <property type="evidence" value="ECO:0007669"/>
    <property type="project" value="TreeGrafter"/>
</dbReference>
<dbReference type="InterPro" id="IPR037143">
    <property type="entry name" value="4-PPantetheinyl_Trfase_dom_sf"/>
</dbReference>
<dbReference type="EC" id="2.7.8.7" evidence="1"/>
<evidence type="ECO:0000259" key="3">
    <source>
        <dbReference type="Pfam" id="PF01648"/>
    </source>
</evidence>
<dbReference type="PANTHER" id="PTHR12215:SF10">
    <property type="entry name" value="L-AMINOADIPATE-SEMIALDEHYDE DEHYDROGENASE-PHOSPHOPANTETHEINYL TRANSFERASE"/>
    <property type="match status" value="1"/>
</dbReference>
<dbReference type="GO" id="GO:0008897">
    <property type="term" value="F:holo-[acyl-carrier-protein] synthase activity"/>
    <property type="evidence" value="ECO:0007669"/>
    <property type="project" value="UniProtKB-EC"/>
</dbReference>
<dbReference type="STRING" id="27342.A0A0H2RVL9"/>
<dbReference type="SUPFAM" id="SSF56214">
    <property type="entry name" value="4'-phosphopantetheinyl transferase"/>
    <property type="match status" value="2"/>
</dbReference>
<accession>A0A0H2RVL9</accession>
<feature type="non-terminal residue" evidence="5">
    <location>
        <position position="1"/>
    </location>
</feature>
<protein>
    <recommendedName>
        <fullName evidence="1">holo-[acyl-carrier-protein] synthase</fullName>
        <ecNumber evidence="1">2.7.8.7</ecNumber>
    </recommendedName>
</protein>
<evidence type="ECO:0000256" key="2">
    <source>
        <dbReference type="ARBA" id="ARBA00022679"/>
    </source>
</evidence>
<organism evidence="5 6">
    <name type="scientific">Schizopora paradoxa</name>
    <dbReference type="NCBI Taxonomy" id="27342"/>
    <lineage>
        <taxon>Eukaryota</taxon>
        <taxon>Fungi</taxon>
        <taxon>Dikarya</taxon>
        <taxon>Basidiomycota</taxon>
        <taxon>Agaricomycotina</taxon>
        <taxon>Agaricomycetes</taxon>
        <taxon>Hymenochaetales</taxon>
        <taxon>Schizoporaceae</taxon>
        <taxon>Schizopora</taxon>
    </lineage>
</organism>
<evidence type="ECO:0000313" key="5">
    <source>
        <dbReference type="EMBL" id="KLO15657.1"/>
    </source>
</evidence>
<reference evidence="5 6" key="1">
    <citation type="submission" date="2015-04" db="EMBL/GenBank/DDBJ databases">
        <title>Complete genome sequence of Schizopora paradoxa KUC8140, a cosmopolitan wood degrader in East Asia.</title>
        <authorList>
            <consortium name="DOE Joint Genome Institute"/>
            <person name="Min B."/>
            <person name="Park H."/>
            <person name="Jang Y."/>
            <person name="Kim J.-J."/>
            <person name="Kim K.H."/>
            <person name="Pangilinan J."/>
            <person name="Lipzen A."/>
            <person name="Riley R."/>
            <person name="Grigoriev I.V."/>
            <person name="Spatafora J.W."/>
            <person name="Choi I.-G."/>
        </authorList>
    </citation>
    <scope>NUCLEOTIDE SEQUENCE [LARGE SCALE GENOMIC DNA]</scope>
    <source>
        <strain evidence="5 6">KUC8140</strain>
    </source>
</reference>
<dbReference type="Gene3D" id="3.90.470.20">
    <property type="entry name" value="4'-phosphopantetheinyl transferase domain"/>
    <property type="match status" value="2"/>
</dbReference>
<dbReference type="InterPro" id="IPR055066">
    <property type="entry name" value="AASDHPPT_N"/>
</dbReference>
<dbReference type="GO" id="GO:0000287">
    <property type="term" value="F:magnesium ion binding"/>
    <property type="evidence" value="ECO:0007669"/>
    <property type="project" value="InterPro"/>
</dbReference>
<sequence length="209" mass="23971">KLYETGLALVDRDSQDRIKRFYHRADSYRCLLGRLLPRLVLLQLGFRTDEIIFSRTTSGKPFLVTSRLDHTIGFNISHDQAIVVMAFQTLEYDPSRTAFAAPQPDDRQPITLIGVDVMRIALPQFAKSLRAFVSTIEDTVRSSDSDAPEQLQEQNDGLRYLFIIWTLKEAYTKALGLGMGFDFRRIECRIRPQYEGEKKTGYSGTDIRL</sequence>
<dbReference type="InParanoid" id="A0A0H2RVL9"/>
<proteinExistence type="predicted"/>
<dbReference type="InterPro" id="IPR008278">
    <property type="entry name" value="4-PPantetheinyl_Trfase_dom"/>
</dbReference>